<dbReference type="PRINTS" id="PR00598">
    <property type="entry name" value="HTHMARR"/>
</dbReference>
<dbReference type="InterPro" id="IPR000835">
    <property type="entry name" value="HTH_MarR-typ"/>
</dbReference>
<proteinExistence type="predicted"/>
<protein>
    <submittedName>
        <fullName evidence="5">MarR family transcriptional regulator</fullName>
    </submittedName>
</protein>
<name>A0A9D2MLH7_9FIRM</name>
<dbReference type="InterPro" id="IPR023187">
    <property type="entry name" value="Tscrpt_reg_MarR-type_CS"/>
</dbReference>
<evidence type="ECO:0000256" key="3">
    <source>
        <dbReference type="ARBA" id="ARBA00023163"/>
    </source>
</evidence>
<keyword evidence="1" id="KW-0805">Transcription regulation</keyword>
<dbReference type="SUPFAM" id="SSF46785">
    <property type="entry name" value="Winged helix' DNA-binding domain"/>
    <property type="match status" value="1"/>
</dbReference>
<dbReference type="Gene3D" id="1.10.10.10">
    <property type="entry name" value="Winged helix-like DNA-binding domain superfamily/Winged helix DNA-binding domain"/>
    <property type="match status" value="1"/>
</dbReference>
<keyword evidence="3" id="KW-0804">Transcription</keyword>
<dbReference type="PANTHER" id="PTHR42756:SF1">
    <property type="entry name" value="TRANSCRIPTIONAL REPRESSOR OF EMRAB OPERON"/>
    <property type="match status" value="1"/>
</dbReference>
<dbReference type="PANTHER" id="PTHR42756">
    <property type="entry name" value="TRANSCRIPTIONAL REGULATOR, MARR"/>
    <property type="match status" value="1"/>
</dbReference>
<reference evidence="5" key="1">
    <citation type="journal article" date="2021" name="PeerJ">
        <title>Extensive microbial diversity within the chicken gut microbiome revealed by metagenomics and culture.</title>
        <authorList>
            <person name="Gilroy R."/>
            <person name="Ravi A."/>
            <person name="Getino M."/>
            <person name="Pursley I."/>
            <person name="Horton D.L."/>
            <person name="Alikhan N.F."/>
            <person name="Baker D."/>
            <person name="Gharbi K."/>
            <person name="Hall N."/>
            <person name="Watson M."/>
            <person name="Adriaenssens E.M."/>
            <person name="Foster-Nyarko E."/>
            <person name="Jarju S."/>
            <person name="Secka A."/>
            <person name="Antonio M."/>
            <person name="Oren A."/>
            <person name="Chaudhuri R.R."/>
            <person name="La Ragione R."/>
            <person name="Hildebrand F."/>
            <person name="Pallen M.J."/>
        </authorList>
    </citation>
    <scope>NUCLEOTIDE SEQUENCE</scope>
    <source>
        <strain evidence="5">CHK192-8294</strain>
    </source>
</reference>
<comment type="caution">
    <text evidence="5">The sequence shown here is derived from an EMBL/GenBank/DDBJ whole genome shotgun (WGS) entry which is preliminary data.</text>
</comment>
<keyword evidence="2" id="KW-0238">DNA-binding</keyword>
<dbReference type="Pfam" id="PF12802">
    <property type="entry name" value="MarR_2"/>
    <property type="match status" value="1"/>
</dbReference>
<evidence type="ECO:0000313" key="6">
    <source>
        <dbReference type="Proteomes" id="UP000823921"/>
    </source>
</evidence>
<dbReference type="GO" id="GO:0003700">
    <property type="term" value="F:DNA-binding transcription factor activity"/>
    <property type="evidence" value="ECO:0007669"/>
    <property type="project" value="InterPro"/>
</dbReference>
<dbReference type="Proteomes" id="UP000823921">
    <property type="component" value="Unassembled WGS sequence"/>
</dbReference>
<dbReference type="SMART" id="SM00347">
    <property type="entry name" value="HTH_MARR"/>
    <property type="match status" value="1"/>
</dbReference>
<feature type="domain" description="HTH marR-type" evidence="4">
    <location>
        <begin position="1"/>
        <end position="134"/>
    </location>
</feature>
<reference evidence="5" key="2">
    <citation type="submission" date="2021-04" db="EMBL/GenBank/DDBJ databases">
        <authorList>
            <person name="Gilroy R."/>
        </authorList>
    </citation>
    <scope>NUCLEOTIDE SEQUENCE</scope>
    <source>
        <strain evidence="5">CHK192-8294</strain>
    </source>
</reference>
<dbReference type="GO" id="GO:0003677">
    <property type="term" value="F:DNA binding"/>
    <property type="evidence" value="ECO:0007669"/>
    <property type="project" value="UniProtKB-KW"/>
</dbReference>
<dbReference type="PROSITE" id="PS50995">
    <property type="entry name" value="HTH_MARR_2"/>
    <property type="match status" value="1"/>
</dbReference>
<organism evidence="5 6">
    <name type="scientific">Candidatus Flavonifractor intestinigallinarum</name>
    <dbReference type="NCBI Taxonomy" id="2838586"/>
    <lineage>
        <taxon>Bacteria</taxon>
        <taxon>Bacillati</taxon>
        <taxon>Bacillota</taxon>
        <taxon>Clostridia</taxon>
        <taxon>Eubacteriales</taxon>
        <taxon>Oscillospiraceae</taxon>
        <taxon>Flavonifractor</taxon>
    </lineage>
</organism>
<dbReference type="AlphaFoldDB" id="A0A9D2MLH7"/>
<evidence type="ECO:0000259" key="4">
    <source>
        <dbReference type="PROSITE" id="PS50995"/>
    </source>
</evidence>
<evidence type="ECO:0000256" key="1">
    <source>
        <dbReference type="ARBA" id="ARBA00023015"/>
    </source>
</evidence>
<dbReference type="EMBL" id="DWXO01000026">
    <property type="protein sequence ID" value="HJB79915.1"/>
    <property type="molecule type" value="Genomic_DNA"/>
</dbReference>
<sequence>MDRSFHYLLMATQSLFQRSVMAELNGSGLTAGQPKVLDYLGRHDGSVQKDIAAGCQIDPATLTGLLNRMEEKGLIRRCNEDGNRRSLHVYLTEQGWDKQREVRQTMERQSEAVQAGLSEEQRAQLLDCLYKVCANMTDMEGLQ</sequence>
<gene>
    <name evidence="5" type="ORF">H9712_02915</name>
</gene>
<dbReference type="PROSITE" id="PS01117">
    <property type="entry name" value="HTH_MARR_1"/>
    <property type="match status" value="1"/>
</dbReference>
<evidence type="ECO:0000313" key="5">
    <source>
        <dbReference type="EMBL" id="HJB79915.1"/>
    </source>
</evidence>
<dbReference type="InterPro" id="IPR036388">
    <property type="entry name" value="WH-like_DNA-bd_sf"/>
</dbReference>
<accession>A0A9D2MLH7</accession>
<evidence type="ECO:0000256" key="2">
    <source>
        <dbReference type="ARBA" id="ARBA00023125"/>
    </source>
</evidence>
<dbReference type="InterPro" id="IPR036390">
    <property type="entry name" value="WH_DNA-bd_sf"/>
</dbReference>